<evidence type="ECO:0008006" key="6">
    <source>
        <dbReference type="Google" id="ProtNLM"/>
    </source>
</evidence>
<organism evidence="4 5">
    <name type="scientific">Dolosicoccus paucivorans</name>
    <dbReference type="NCBI Taxonomy" id="84521"/>
    <lineage>
        <taxon>Bacteria</taxon>
        <taxon>Bacillati</taxon>
        <taxon>Bacillota</taxon>
        <taxon>Bacilli</taxon>
        <taxon>Lactobacillales</taxon>
        <taxon>Aerococcaceae</taxon>
        <taxon>Dolosicoccus</taxon>
    </lineage>
</organism>
<comment type="similarity">
    <text evidence="1">Belongs to the ADP-ribosylglycohydrolase family.</text>
</comment>
<sequence>MESKILGVLYGMAIGDAFGMPPELWSRPKLIKEYGWIDGFLDGHPDNEVSYQYKKGQFTDDTAQALIILDSLIKTDFVPNSKSIATHLLKWAKKEQAFEKNILGPTSKKTLEAFEKNEDGSVYAAMALSNGAAMRIAPIGTLFSPSQVKKLCDYVYDVSYITHSSDVTVAGAAMIAMGVSSVLQNADRHQMIKEVLSVNDYAMSLGSPTASPCLVTRIKYGIYLANKYANNEEQFLQELYNMFAATVNTVDSVPCAIAIAYYSFDVKKAAILSANLGGDTDTVGAMACAICGARGIELIPKDSIQMIDQANNVDLTYYAHYLCEKRRRV</sequence>
<dbReference type="Gene3D" id="1.10.4080.10">
    <property type="entry name" value="ADP-ribosylation/Crystallin J1"/>
    <property type="match status" value="1"/>
</dbReference>
<dbReference type="GO" id="GO:0016787">
    <property type="term" value="F:hydrolase activity"/>
    <property type="evidence" value="ECO:0007669"/>
    <property type="project" value="UniProtKB-KW"/>
</dbReference>
<dbReference type="InterPro" id="IPR050792">
    <property type="entry name" value="ADP-ribosylglycohydrolase"/>
</dbReference>
<evidence type="ECO:0000256" key="1">
    <source>
        <dbReference type="ARBA" id="ARBA00010702"/>
    </source>
</evidence>
<dbReference type="PANTHER" id="PTHR16222">
    <property type="entry name" value="ADP-RIBOSYLGLYCOHYDROLASE"/>
    <property type="match status" value="1"/>
</dbReference>
<feature type="binding site" evidence="3">
    <location>
        <position position="61"/>
    </location>
    <ligand>
        <name>Mg(2+)</name>
        <dbReference type="ChEBI" id="CHEBI:18420"/>
        <label>1</label>
    </ligand>
</feature>
<comment type="caution">
    <text evidence="4">The sequence shown here is derived from an EMBL/GenBank/DDBJ whole genome shotgun (WGS) entry which is preliminary data.</text>
</comment>
<dbReference type="PANTHER" id="PTHR16222:SF24">
    <property type="entry name" value="ADP-RIBOSYLHYDROLASE ARH3"/>
    <property type="match status" value="1"/>
</dbReference>
<dbReference type="InterPro" id="IPR005502">
    <property type="entry name" value="Ribosyl_crysJ1"/>
</dbReference>
<evidence type="ECO:0000313" key="4">
    <source>
        <dbReference type="EMBL" id="PMC59129.1"/>
    </source>
</evidence>
<feature type="binding site" evidence="3">
    <location>
        <position position="59"/>
    </location>
    <ligand>
        <name>Mg(2+)</name>
        <dbReference type="ChEBI" id="CHEBI:18420"/>
        <label>1</label>
    </ligand>
</feature>
<feature type="binding site" evidence="3">
    <location>
        <position position="281"/>
    </location>
    <ligand>
        <name>Mg(2+)</name>
        <dbReference type="ChEBI" id="CHEBI:18420"/>
        <label>1</label>
    </ligand>
</feature>
<dbReference type="GO" id="GO:0046872">
    <property type="term" value="F:metal ion binding"/>
    <property type="evidence" value="ECO:0007669"/>
    <property type="project" value="UniProtKB-KW"/>
</dbReference>
<keyword evidence="5" id="KW-1185">Reference proteome</keyword>
<dbReference type="InterPro" id="IPR036705">
    <property type="entry name" value="Ribosyl_crysJ1_sf"/>
</dbReference>
<evidence type="ECO:0000256" key="3">
    <source>
        <dbReference type="PIRSR" id="PIRSR605502-1"/>
    </source>
</evidence>
<feature type="binding site" evidence="3">
    <location>
        <position position="279"/>
    </location>
    <ligand>
        <name>Mg(2+)</name>
        <dbReference type="ChEBI" id="CHEBI:18420"/>
        <label>1</label>
    </ligand>
</feature>
<protein>
    <recommendedName>
        <fullName evidence="6">ADP-ribosylglycohydrolase</fullName>
    </recommendedName>
</protein>
<dbReference type="EMBL" id="PNHE01000001">
    <property type="protein sequence ID" value="PMC59129.1"/>
    <property type="molecule type" value="Genomic_DNA"/>
</dbReference>
<evidence type="ECO:0000256" key="2">
    <source>
        <dbReference type="ARBA" id="ARBA00022801"/>
    </source>
</evidence>
<keyword evidence="3" id="KW-0460">Magnesium</keyword>
<feature type="binding site" evidence="3">
    <location>
        <position position="60"/>
    </location>
    <ligand>
        <name>Mg(2+)</name>
        <dbReference type="ChEBI" id="CHEBI:18420"/>
        <label>1</label>
    </ligand>
</feature>
<dbReference type="AlphaFoldDB" id="A0A2N6SPZ5"/>
<gene>
    <name evidence="4" type="ORF">CJ205_00025</name>
</gene>
<accession>A0A2N6SPZ5</accession>
<proteinExistence type="inferred from homology"/>
<dbReference type="Proteomes" id="UP000235682">
    <property type="component" value="Unassembled WGS sequence"/>
</dbReference>
<comment type="cofactor">
    <cofactor evidence="3">
        <name>Mg(2+)</name>
        <dbReference type="ChEBI" id="CHEBI:18420"/>
    </cofactor>
    <text evidence="3">Binds 2 magnesium ions per subunit.</text>
</comment>
<feature type="binding site" evidence="3">
    <location>
        <position position="282"/>
    </location>
    <ligand>
        <name>Mg(2+)</name>
        <dbReference type="ChEBI" id="CHEBI:18420"/>
        <label>1</label>
    </ligand>
</feature>
<dbReference type="RefSeq" id="WP_102233247.1">
    <property type="nucleotide sequence ID" value="NZ_PNHE01000001.1"/>
</dbReference>
<evidence type="ECO:0000313" key="5">
    <source>
        <dbReference type="Proteomes" id="UP000235682"/>
    </source>
</evidence>
<dbReference type="SUPFAM" id="SSF101478">
    <property type="entry name" value="ADP-ribosylglycohydrolase"/>
    <property type="match status" value="1"/>
</dbReference>
<reference evidence="4 5" key="1">
    <citation type="submission" date="2017-09" db="EMBL/GenBank/DDBJ databases">
        <title>Bacterial strain isolated from the female urinary microbiota.</title>
        <authorList>
            <person name="Thomas-White K."/>
            <person name="Kumar N."/>
            <person name="Forster S."/>
            <person name="Putonti C."/>
            <person name="Lawley T."/>
            <person name="Wolfe A.J."/>
        </authorList>
    </citation>
    <scope>NUCLEOTIDE SEQUENCE [LARGE SCALE GENOMIC DNA]</scope>
    <source>
        <strain evidence="4 5">UMB0852</strain>
    </source>
</reference>
<name>A0A2N6SPZ5_9LACT</name>
<dbReference type="Pfam" id="PF03747">
    <property type="entry name" value="ADP_ribosyl_GH"/>
    <property type="match status" value="1"/>
</dbReference>
<keyword evidence="3" id="KW-0479">Metal-binding</keyword>
<keyword evidence="2" id="KW-0378">Hydrolase</keyword>